<evidence type="ECO:0000256" key="1">
    <source>
        <dbReference type="ARBA" id="ARBA00023125"/>
    </source>
</evidence>
<dbReference type="GO" id="GO:0006355">
    <property type="term" value="P:regulation of DNA-templated transcription"/>
    <property type="evidence" value="ECO:0007669"/>
    <property type="project" value="InterPro"/>
</dbReference>
<protein>
    <submittedName>
        <fullName evidence="4">Unannotated protein</fullName>
    </submittedName>
</protein>
<sequence length="219" mass="24321">MSEVVEEIANLRVLIVEDNNLTRISLASTCQLHGIEVVLEASSAKEAMNAITRNKDCNPNVALLDLDLGDGPTGIDLAWGLRRHNPLIGLVILSSYKDPRLTGRKLPELPEYAQYLIKSEVTDAEILIQSLLQSQHHDGSAEISKSNSHELTDSEINLLRLVWEGHSNSQIGKIKSITPKSVETAISRLSKKIDIEYSNEINQRILLAKFYQELTGKIS</sequence>
<evidence type="ECO:0000259" key="2">
    <source>
        <dbReference type="PROSITE" id="PS50110"/>
    </source>
</evidence>
<dbReference type="InterPro" id="IPR016032">
    <property type="entry name" value="Sig_transdc_resp-reg_C-effctor"/>
</dbReference>
<dbReference type="PROSITE" id="PS50110">
    <property type="entry name" value="RESPONSE_REGULATORY"/>
    <property type="match status" value="1"/>
</dbReference>
<dbReference type="AlphaFoldDB" id="A0A6J6HZ11"/>
<dbReference type="Pfam" id="PF00072">
    <property type="entry name" value="Response_reg"/>
    <property type="match status" value="1"/>
</dbReference>
<name>A0A6J6HZ11_9ZZZZ</name>
<dbReference type="EMBL" id="CAEZVG010000004">
    <property type="protein sequence ID" value="CAB4617717.1"/>
    <property type="molecule type" value="Genomic_DNA"/>
</dbReference>
<dbReference type="PANTHER" id="PTHR43214">
    <property type="entry name" value="TWO-COMPONENT RESPONSE REGULATOR"/>
    <property type="match status" value="1"/>
</dbReference>
<keyword evidence="1" id="KW-0238">DNA-binding</keyword>
<dbReference type="InterPro" id="IPR039420">
    <property type="entry name" value="WalR-like"/>
</dbReference>
<dbReference type="SUPFAM" id="SSF52172">
    <property type="entry name" value="CheY-like"/>
    <property type="match status" value="1"/>
</dbReference>
<dbReference type="InterPro" id="IPR001789">
    <property type="entry name" value="Sig_transdc_resp-reg_receiver"/>
</dbReference>
<dbReference type="GO" id="GO:0000160">
    <property type="term" value="P:phosphorelay signal transduction system"/>
    <property type="evidence" value="ECO:0007669"/>
    <property type="project" value="InterPro"/>
</dbReference>
<dbReference type="EMBL" id="CAEZSP010000011">
    <property type="protein sequence ID" value="CAB4539494.1"/>
    <property type="molecule type" value="Genomic_DNA"/>
</dbReference>
<gene>
    <name evidence="3" type="ORF">UFOPK1440_00370</name>
    <name evidence="4" type="ORF">UFOPK1946_00192</name>
</gene>
<proteinExistence type="predicted"/>
<dbReference type="Gene3D" id="1.10.10.10">
    <property type="entry name" value="Winged helix-like DNA-binding domain superfamily/Winged helix DNA-binding domain"/>
    <property type="match status" value="1"/>
</dbReference>
<feature type="domain" description="Response regulatory" evidence="2">
    <location>
        <begin position="12"/>
        <end position="133"/>
    </location>
</feature>
<evidence type="ECO:0000313" key="4">
    <source>
        <dbReference type="EMBL" id="CAB4617717.1"/>
    </source>
</evidence>
<accession>A0A6J6HZ11</accession>
<organism evidence="4">
    <name type="scientific">freshwater metagenome</name>
    <dbReference type="NCBI Taxonomy" id="449393"/>
    <lineage>
        <taxon>unclassified sequences</taxon>
        <taxon>metagenomes</taxon>
        <taxon>ecological metagenomes</taxon>
    </lineage>
</organism>
<reference evidence="4" key="1">
    <citation type="submission" date="2020-05" db="EMBL/GenBank/DDBJ databases">
        <authorList>
            <person name="Chiriac C."/>
            <person name="Salcher M."/>
            <person name="Ghai R."/>
            <person name="Kavagutti S V."/>
        </authorList>
    </citation>
    <scope>NUCLEOTIDE SEQUENCE</scope>
</reference>
<dbReference type="SMART" id="SM00448">
    <property type="entry name" value="REC"/>
    <property type="match status" value="1"/>
</dbReference>
<dbReference type="Pfam" id="PF00196">
    <property type="entry name" value="GerE"/>
    <property type="match status" value="1"/>
</dbReference>
<dbReference type="SUPFAM" id="SSF46894">
    <property type="entry name" value="C-terminal effector domain of the bipartite response regulators"/>
    <property type="match status" value="1"/>
</dbReference>
<dbReference type="Gene3D" id="3.40.50.2300">
    <property type="match status" value="1"/>
</dbReference>
<dbReference type="InterPro" id="IPR036388">
    <property type="entry name" value="WH-like_DNA-bd_sf"/>
</dbReference>
<dbReference type="GO" id="GO:0003677">
    <property type="term" value="F:DNA binding"/>
    <property type="evidence" value="ECO:0007669"/>
    <property type="project" value="UniProtKB-KW"/>
</dbReference>
<dbReference type="SMART" id="SM00421">
    <property type="entry name" value="HTH_LUXR"/>
    <property type="match status" value="1"/>
</dbReference>
<dbReference type="InterPro" id="IPR011006">
    <property type="entry name" value="CheY-like_superfamily"/>
</dbReference>
<dbReference type="InterPro" id="IPR000792">
    <property type="entry name" value="Tscrpt_reg_LuxR_C"/>
</dbReference>
<evidence type="ECO:0000313" key="3">
    <source>
        <dbReference type="EMBL" id="CAB4539494.1"/>
    </source>
</evidence>
<dbReference type="PANTHER" id="PTHR43214:SF44">
    <property type="entry name" value="TWO-COMPONENT RESPONSE REGULATOR"/>
    <property type="match status" value="1"/>
</dbReference>